<organism evidence="10 11">
    <name type="scientific">Candidatus Magnetoglobus multicellularis str. Araruama</name>
    <dbReference type="NCBI Taxonomy" id="890399"/>
    <lineage>
        <taxon>Bacteria</taxon>
        <taxon>Pseudomonadati</taxon>
        <taxon>Thermodesulfobacteriota</taxon>
        <taxon>Desulfobacteria</taxon>
        <taxon>Desulfobacterales</taxon>
        <taxon>Desulfobacteraceae</taxon>
        <taxon>Candidatus Magnetoglobus</taxon>
    </lineage>
</organism>
<evidence type="ECO:0000256" key="5">
    <source>
        <dbReference type="ARBA" id="ARBA00023163"/>
    </source>
</evidence>
<name>A0A1V1PDX3_9BACT</name>
<dbReference type="SMART" id="SM00862">
    <property type="entry name" value="Trans_reg_C"/>
    <property type="match status" value="1"/>
</dbReference>
<dbReference type="Pfam" id="PF00486">
    <property type="entry name" value="Trans_reg_C"/>
    <property type="match status" value="1"/>
</dbReference>
<dbReference type="InterPro" id="IPR036388">
    <property type="entry name" value="WH-like_DNA-bd_sf"/>
</dbReference>
<keyword evidence="1 6" id="KW-0597">Phosphoprotein</keyword>
<comment type="caution">
    <text evidence="10">The sequence shown here is derived from an EMBL/GenBank/DDBJ whole genome shotgun (WGS) entry which is preliminary data.</text>
</comment>
<dbReference type="InterPro" id="IPR011006">
    <property type="entry name" value="CheY-like_superfamily"/>
</dbReference>
<dbReference type="Gene3D" id="3.40.50.2300">
    <property type="match status" value="1"/>
</dbReference>
<protein>
    <submittedName>
        <fullName evidence="10">Two component transcriptional regulator</fullName>
    </submittedName>
</protein>
<dbReference type="InterPro" id="IPR001867">
    <property type="entry name" value="OmpR/PhoB-type_DNA-bd"/>
</dbReference>
<accession>A0A1V1PDX3</accession>
<keyword evidence="3" id="KW-0805">Transcription regulation</keyword>
<dbReference type="CDD" id="cd00383">
    <property type="entry name" value="trans_reg_C"/>
    <property type="match status" value="1"/>
</dbReference>
<feature type="modified residue" description="4-aspartylphosphate" evidence="6">
    <location>
        <position position="57"/>
    </location>
</feature>
<evidence type="ECO:0000256" key="3">
    <source>
        <dbReference type="ARBA" id="ARBA00023015"/>
    </source>
</evidence>
<dbReference type="PANTHER" id="PTHR48111">
    <property type="entry name" value="REGULATOR OF RPOS"/>
    <property type="match status" value="1"/>
</dbReference>
<dbReference type="Gene3D" id="1.10.10.10">
    <property type="entry name" value="Winged helix-like DNA-binding domain superfamily/Winged helix DNA-binding domain"/>
    <property type="match status" value="1"/>
</dbReference>
<sequence length="238" mass="27295">MSNMNKKKILVIEDETHIAEGLKLNLTMRGFKVKIASDGPSGLSEWKSFDPHLIILDIMLPGLDGLSILQHIRLDDERIPILILSAKNTAADRIKGFQNGVDDYLSKPFHLDEFLLRVDRLLTRSNWHQNGARNEHSQYDTYIFGSNRIDFHNGMAQCAEGDIALTDQEIKLLKLFIANRGVVLSRKEILEIGWGYAVGTSSRTVDNFVVRFRKYFENNPKKPKYFVSRRSLGYVFDH</sequence>
<dbReference type="SUPFAM" id="SSF52172">
    <property type="entry name" value="CheY-like"/>
    <property type="match status" value="1"/>
</dbReference>
<evidence type="ECO:0000256" key="2">
    <source>
        <dbReference type="ARBA" id="ARBA00023012"/>
    </source>
</evidence>
<keyword evidence="2" id="KW-0902">Two-component regulatory system</keyword>
<evidence type="ECO:0000259" key="9">
    <source>
        <dbReference type="PROSITE" id="PS51755"/>
    </source>
</evidence>
<dbReference type="Proteomes" id="UP000189670">
    <property type="component" value="Unassembled WGS sequence"/>
</dbReference>
<dbReference type="FunFam" id="3.40.50.2300:FF:000001">
    <property type="entry name" value="DNA-binding response regulator PhoB"/>
    <property type="match status" value="1"/>
</dbReference>
<dbReference type="GO" id="GO:0000976">
    <property type="term" value="F:transcription cis-regulatory region binding"/>
    <property type="evidence" value="ECO:0007669"/>
    <property type="project" value="TreeGrafter"/>
</dbReference>
<dbReference type="PROSITE" id="PS50110">
    <property type="entry name" value="RESPONSE_REGULATORY"/>
    <property type="match status" value="1"/>
</dbReference>
<evidence type="ECO:0000256" key="7">
    <source>
        <dbReference type="PROSITE-ProRule" id="PRU01091"/>
    </source>
</evidence>
<dbReference type="EMBL" id="ATBP01000087">
    <property type="protein sequence ID" value="ETR73112.1"/>
    <property type="molecule type" value="Genomic_DNA"/>
</dbReference>
<dbReference type="InterPro" id="IPR039420">
    <property type="entry name" value="WalR-like"/>
</dbReference>
<evidence type="ECO:0000313" key="11">
    <source>
        <dbReference type="Proteomes" id="UP000189670"/>
    </source>
</evidence>
<feature type="DNA-binding region" description="OmpR/PhoB-type" evidence="7">
    <location>
        <begin position="139"/>
        <end position="238"/>
    </location>
</feature>
<dbReference type="PANTHER" id="PTHR48111:SF21">
    <property type="entry name" value="DNA-BINDING DUAL MASTER TRANSCRIPTIONAL REGULATOR RPAA"/>
    <property type="match status" value="1"/>
</dbReference>
<dbReference type="InterPro" id="IPR016032">
    <property type="entry name" value="Sig_transdc_resp-reg_C-effctor"/>
</dbReference>
<dbReference type="GO" id="GO:0000156">
    <property type="term" value="F:phosphorelay response regulator activity"/>
    <property type="evidence" value="ECO:0007669"/>
    <property type="project" value="TreeGrafter"/>
</dbReference>
<dbReference type="PROSITE" id="PS51755">
    <property type="entry name" value="OMPR_PHOB"/>
    <property type="match status" value="1"/>
</dbReference>
<evidence type="ECO:0000256" key="6">
    <source>
        <dbReference type="PROSITE-ProRule" id="PRU00169"/>
    </source>
</evidence>
<reference evidence="11" key="1">
    <citation type="submission" date="2012-11" db="EMBL/GenBank/DDBJ databases">
        <authorList>
            <person name="Lucero-Rivera Y.E."/>
            <person name="Tovar-Ramirez D."/>
        </authorList>
    </citation>
    <scope>NUCLEOTIDE SEQUENCE [LARGE SCALE GENOMIC DNA]</scope>
    <source>
        <strain evidence="11">Araruama</strain>
    </source>
</reference>
<evidence type="ECO:0000256" key="1">
    <source>
        <dbReference type="ARBA" id="ARBA00022553"/>
    </source>
</evidence>
<dbReference type="GO" id="GO:0006355">
    <property type="term" value="P:regulation of DNA-templated transcription"/>
    <property type="evidence" value="ECO:0007669"/>
    <property type="project" value="InterPro"/>
</dbReference>
<dbReference type="InterPro" id="IPR001789">
    <property type="entry name" value="Sig_transdc_resp-reg_receiver"/>
</dbReference>
<evidence type="ECO:0000313" key="10">
    <source>
        <dbReference type="EMBL" id="ETR73112.1"/>
    </source>
</evidence>
<keyword evidence="5" id="KW-0804">Transcription</keyword>
<evidence type="ECO:0000256" key="4">
    <source>
        <dbReference type="ARBA" id="ARBA00023125"/>
    </source>
</evidence>
<gene>
    <name evidence="10" type="ORF">OMM_01194</name>
</gene>
<keyword evidence="4 7" id="KW-0238">DNA-binding</keyword>
<dbReference type="SUPFAM" id="SSF46894">
    <property type="entry name" value="C-terminal effector domain of the bipartite response regulators"/>
    <property type="match status" value="1"/>
</dbReference>
<feature type="domain" description="Response regulatory" evidence="8">
    <location>
        <begin position="8"/>
        <end position="122"/>
    </location>
</feature>
<proteinExistence type="predicted"/>
<dbReference type="CDD" id="cd17574">
    <property type="entry name" value="REC_OmpR"/>
    <property type="match status" value="1"/>
</dbReference>
<dbReference type="GO" id="GO:0032993">
    <property type="term" value="C:protein-DNA complex"/>
    <property type="evidence" value="ECO:0007669"/>
    <property type="project" value="TreeGrafter"/>
</dbReference>
<dbReference type="SMART" id="SM00448">
    <property type="entry name" value="REC"/>
    <property type="match status" value="1"/>
</dbReference>
<evidence type="ECO:0000259" key="8">
    <source>
        <dbReference type="PROSITE" id="PS50110"/>
    </source>
</evidence>
<feature type="domain" description="OmpR/PhoB-type" evidence="9">
    <location>
        <begin position="139"/>
        <end position="238"/>
    </location>
</feature>
<dbReference type="GO" id="GO:0005829">
    <property type="term" value="C:cytosol"/>
    <property type="evidence" value="ECO:0007669"/>
    <property type="project" value="TreeGrafter"/>
</dbReference>
<dbReference type="Pfam" id="PF00072">
    <property type="entry name" value="Response_reg"/>
    <property type="match status" value="1"/>
</dbReference>
<dbReference type="AlphaFoldDB" id="A0A1V1PDX3"/>